<dbReference type="InterPro" id="IPR045249">
    <property type="entry name" value="HARBI1-like"/>
</dbReference>
<feature type="region of interest" description="Disordered" evidence="8">
    <location>
        <begin position="108"/>
        <end position="190"/>
    </location>
</feature>
<accession>A0A6N2KRM7</accession>
<keyword evidence="7" id="KW-0539">Nucleus</keyword>
<evidence type="ECO:0000256" key="5">
    <source>
        <dbReference type="ARBA" id="ARBA00022723"/>
    </source>
</evidence>
<feature type="domain" description="DUF8040" evidence="10">
    <location>
        <begin position="382"/>
        <end position="476"/>
    </location>
</feature>
<name>A0A6N2KRM7_SALVM</name>
<evidence type="ECO:0000259" key="9">
    <source>
        <dbReference type="Pfam" id="PF13359"/>
    </source>
</evidence>
<keyword evidence="4" id="KW-0540">Nuclease</keyword>
<dbReference type="Pfam" id="PF13359">
    <property type="entry name" value="DDE_Tnp_4"/>
    <property type="match status" value="1"/>
</dbReference>
<keyword evidence="6" id="KW-0378">Hydrolase</keyword>
<dbReference type="AlphaFoldDB" id="A0A6N2KRM7"/>
<dbReference type="GO" id="GO:0016787">
    <property type="term" value="F:hydrolase activity"/>
    <property type="evidence" value="ECO:0007669"/>
    <property type="project" value="UniProtKB-KW"/>
</dbReference>
<evidence type="ECO:0000256" key="7">
    <source>
        <dbReference type="ARBA" id="ARBA00023242"/>
    </source>
</evidence>
<evidence type="ECO:0000313" key="11">
    <source>
        <dbReference type="EMBL" id="VFU30352.1"/>
    </source>
</evidence>
<feature type="region of interest" description="Disordered" evidence="8">
    <location>
        <begin position="306"/>
        <end position="348"/>
    </location>
</feature>
<evidence type="ECO:0000256" key="8">
    <source>
        <dbReference type="SAM" id="MobiDB-lite"/>
    </source>
</evidence>
<protein>
    <submittedName>
        <fullName evidence="11">Uncharacterized protein</fullName>
    </submittedName>
</protein>
<dbReference type="Pfam" id="PF26138">
    <property type="entry name" value="DUF8040"/>
    <property type="match status" value="1"/>
</dbReference>
<evidence type="ECO:0000256" key="4">
    <source>
        <dbReference type="ARBA" id="ARBA00022722"/>
    </source>
</evidence>
<evidence type="ECO:0000256" key="3">
    <source>
        <dbReference type="ARBA" id="ARBA00006958"/>
    </source>
</evidence>
<dbReference type="GO" id="GO:0004518">
    <property type="term" value="F:nuclease activity"/>
    <property type="evidence" value="ECO:0007669"/>
    <property type="project" value="UniProtKB-KW"/>
</dbReference>
<evidence type="ECO:0000256" key="2">
    <source>
        <dbReference type="ARBA" id="ARBA00004123"/>
    </source>
</evidence>
<feature type="domain" description="DDE Tnp4" evidence="9">
    <location>
        <begin position="514"/>
        <end position="676"/>
    </location>
</feature>
<gene>
    <name evidence="11" type="ORF">SVIM_LOCUS117099</name>
</gene>
<dbReference type="PANTHER" id="PTHR22930">
    <property type="match status" value="1"/>
</dbReference>
<evidence type="ECO:0000259" key="10">
    <source>
        <dbReference type="Pfam" id="PF26138"/>
    </source>
</evidence>
<sequence length="735" mass="82949">MDNSESTDKASWNKEMLHIFCDLCIKAIDMGMRPNWRIWMKLIAETGVGWSNELGTIAASDEWWRSKIKEIRGAQKFRHAGIEPSLKFKFDRMFSGVSATGQYAWAPSSGPVGANEDDMETFTVGPEGADLEEGSGDSEENVNYDNENHTPRGVGRVHMSSSSNTKSSGKRKEREHPAPRSGKKKSPGIGAQLVSLQQQLLDSMSSMSDSTSASRDLPGCSIAEVMAELQSVPGATDSDGFFYLATECLRVRRNREMWASINMLLAMDHPQFNSLFNGVLEDDNDSVMDRVVDHINFGGYEGTSNANIDDETCNNENSGGGDDDDKDSSDSSDSDDSDDSDSDDGENFIHKPCDKKKLITCTAGSVNQYYVKYIHQEPCMVSYQTGMRWLTEILRGHWSRSVNMFRMDKDTLLDLCNALETHYGLKPSRRMSVIEKVGMFLFTLAVGASNRHVQERFQHSGETVSRCMKEVLKAVCLFAVDVIKPTDPEFTDTPIQIAMDPRFMPHFKDCIGAIDGTHVRVTLSAENQIPFIGRKGIPTQNIMAACGFDMQFTFVWAGWEGSAHDTRIFYEAIDSRIINFPKPPQGKYYLVDAGYPNEYGYLGPYRGERYHLQDFQRRGQPSGREEVFNRAHSSLRNVIERTFGVWKQRWKILQSMPPYQYKTQVQIVVASMALHNFIRRRSQHDVDFVQYDCNPNYVPDDVFPDIVARDISQGLQMPSRMDNVRDSIANSLMNQ</sequence>
<comment type="cofactor">
    <cofactor evidence="1">
        <name>a divalent metal cation</name>
        <dbReference type="ChEBI" id="CHEBI:60240"/>
    </cofactor>
</comment>
<dbReference type="PANTHER" id="PTHR22930:SF221">
    <property type="entry name" value="NUCLEASE HARBI1"/>
    <property type="match status" value="1"/>
</dbReference>
<comment type="similarity">
    <text evidence="3">Belongs to the HARBI1 family.</text>
</comment>
<reference evidence="11" key="1">
    <citation type="submission" date="2019-03" db="EMBL/GenBank/DDBJ databases">
        <authorList>
            <person name="Mank J."/>
            <person name="Almeida P."/>
        </authorList>
    </citation>
    <scope>NUCLEOTIDE SEQUENCE</scope>
    <source>
        <strain evidence="11">78183</strain>
    </source>
</reference>
<organism evidence="11">
    <name type="scientific">Salix viminalis</name>
    <name type="common">Common osier</name>
    <name type="synonym">Basket willow</name>
    <dbReference type="NCBI Taxonomy" id="40686"/>
    <lineage>
        <taxon>Eukaryota</taxon>
        <taxon>Viridiplantae</taxon>
        <taxon>Streptophyta</taxon>
        <taxon>Embryophyta</taxon>
        <taxon>Tracheophyta</taxon>
        <taxon>Spermatophyta</taxon>
        <taxon>Magnoliopsida</taxon>
        <taxon>eudicotyledons</taxon>
        <taxon>Gunneridae</taxon>
        <taxon>Pentapetalae</taxon>
        <taxon>rosids</taxon>
        <taxon>fabids</taxon>
        <taxon>Malpighiales</taxon>
        <taxon>Salicaceae</taxon>
        <taxon>Saliceae</taxon>
        <taxon>Salix</taxon>
    </lineage>
</organism>
<feature type="compositionally biased region" description="Acidic residues" evidence="8">
    <location>
        <begin position="321"/>
        <end position="346"/>
    </location>
</feature>
<evidence type="ECO:0000256" key="6">
    <source>
        <dbReference type="ARBA" id="ARBA00022801"/>
    </source>
</evidence>
<dbReference type="EMBL" id="CAADRP010000607">
    <property type="protein sequence ID" value="VFU30352.1"/>
    <property type="molecule type" value="Genomic_DNA"/>
</dbReference>
<keyword evidence="5" id="KW-0479">Metal-binding</keyword>
<evidence type="ECO:0000256" key="1">
    <source>
        <dbReference type="ARBA" id="ARBA00001968"/>
    </source>
</evidence>
<proteinExistence type="inferred from homology"/>
<dbReference type="GO" id="GO:0005634">
    <property type="term" value="C:nucleus"/>
    <property type="evidence" value="ECO:0007669"/>
    <property type="project" value="UniProtKB-SubCell"/>
</dbReference>
<feature type="compositionally biased region" description="Acidic residues" evidence="8">
    <location>
        <begin position="129"/>
        <end position="142"/>
    </location>
</feature>
<dbReference type="InterPro" id="IPR027806">
    <property type="entry name" value="HARBI1_dom"/>
</dbReference>
<comment type="subcellular location">
    <subcellularLocation>
        <location evidence="2">Nucleus</location>
    </subcellularLocation>
</comment>
<dbReference type="InterPro" id="IPR058353">
    <property type="entry name" value="DUF8040"/>
</dbReference>
<dbReference type="GO" id="GO:0046872">
    <property type="term" value="F:metal ion binding"/>
    <property type="evidence" value="ECO:0007669"/>
    <property type="project" value="UniProtKB-KW"/>
</dbReference>